<proteinExistence type="predicted"/>
<protein>
    <submittedName>
        <fullName evidence="2">Uncharacterized protein</fullName>
    </submittedName>
</protein>
<organism evidence="2 3">
    <name type="scientific">Streptomyces fuscus</name>
    <dbReference type="NCBI Taxonomy" id="3048495"/>
    <lineage>
        <taxon>Bacteria</taxon>
        <taxon>Bacillati</taxon>
        <taxon>Actinomycetota</taxon>
        <taxon>Actinomycetes</taxon>
        <taxon>Kitasatosporales</taxon>
        <taxon>Streptomycetaceae</taxon>
        <taxon>Streptomyces</taxon>
    </lineage>
</organism>
<evidence type="ECO:0000313" key="2">
    <source>
        <dbReference type="EMBL" id="MDL2077656.1"/>
    </source>
</evidence>
<name>A0ABT7IYI5_9ACTN</name>
<feature type="region of interest" description="Disordered" evidence="1">
    <location>
        <begin position="58"/>
        <end position="77"/>
    </location>
</feature>
<accession>A0ABT7IYI5</accession>
<comment type="caution">
    <text evidence="2">The sequence shown here is derived from an EMBL/GenBank/DDBJ whole genome shotgun (WGS) entry which is preliminary data.</text>
</comment>
<evidence type="ECO:0000256" key="1">
    <source>
        <dbReference type="SAM" id="MobiDB-lite"/>
    </source>
</evidence>
<dbReference type="RefSeq" id="WP_285432896.1">
    <property type="nucleotide sequence ID" value="NZ_JASJUS010000011.1"/>
</dbReference>
<gene>
    <name evidence="2" type="ORF">QNN03_14545</name>
</gene>
<dbReference type="Proteomes" id="UP001241926">
    <property type="component" value="Unassembled WGS sequence"/>
</dbReference>
<evidence type="ECO:0000313" key="3">
    <source>
        <dbReference type="Proteomes" id="UP001241926"/>
    </source>
</evidence>
<sequence>MTTAEPLWGPAALQAGLRTAGYTAWQQGDFTVFDYTVETGPRAGQVVRIGLQAAPDFPTTAPGGPHISPRIGHPRGAVHPSGLGTEWEYWSRPVANWAADRSVRGYLRHLRTLFAQLDQGAAA</sequence>
<reference evidence="2 3" key="1">
    <citation type="submission" date="2023-05" db="EMBL/GenBank/DDBJ databases">
        <title>Streptomyces fuscus sp. nov., a brown-black pigment producing actinomyces isolated from dry sand of Sea duck farm.</title>
        <authorList>
            <person name="Xie J."/>
            <person name="Shen N."/>
        </authorList>
    </citation>
    <scope>NUCLEOTIDE SEQUENCE [LARGE SCALE GENOMIC DNA]</scope>
    <source>
        <strain evidence="2 3">GXMU-J15</strain>
    </source>
</reference>
<keyword evidence="3" id="KW-1185">Reference proteome</keyword>
<dbReference type="EMBL" id="JASJUS010000011">
    <property type="protein sequence ID" value="MDL2077656.1"/>
    <property type="molecule type" value="Genomic_DNA"/>
</dbReference>